<dbReference type="GO" id="GO:0008195">
    <property type="term" value="F:phosphatidate phosphatase activity"/>
    <property type="evidence" value="ECO:0007669"/>
    <property type="project" value="UniProtKB-EC"/>
</dbReference>
<evidence type="ECO:0000256" key="5">
    <source>
        <dbReference type="ARBA" id="ARBA00022801"/>
    </source>
</evidence>
<comment type="caution">
    <text evidence="8">The sequence shown here is derived from an EMBL/GenBank/DDBJ whole genome shotgun (WGS) entry which is preliminary data.</text>
</comment>
<evidence type="ECO:0000256" key="3">
    <source>
        <dbReference type="ARBA" id="ARBA00005476"/>
    </source>
</evidence>
<dbReference type="Pfam" id="PF08235">
    <property type="entry name" value="LNS2"/>
    <property type="match status" value="1"/>
</dbReference>
<feature type="region of interest" description="Disordered" evidence="6">
    <location>
        <begin position="281"/>
        <end position="322"/>
    </location>
</feature>
<dbReference type="Pfam" id="PF04571">
    <property type="entry name" value="Lipin_N"/>
    <property type="match status" value="1"/>
</dbReference>
<dbReference type="InterPro" id="IPR007651">
    <property type="entry name" value="Lipin_N"/>
</dbReference>
<dbReference type="InterPro" id="IPR031703">
    <property type="entry name" value="Lipin_mid"/>
</dbReference>
<dbReference type="AlphaFoldDB" id="A0A267F587"/>
<dbReference type="GO" id="GO:0032869">
    <property type="term" value="P:cellular response to insulin stimulus"/>
    <property type="evidence" value="ECO:0007669"/>
    <property type="project" value="TreeGrafter"/>
</dbReference>
<dbReference type="OrthoDB" id="4567at2759"/>
<dbReference type="SMART" id="SM00775">
    <property type="entry name" value="LNS2"/>
    <property type="match status" value="1"/>
</dbReference>
<evidence type="ECO:0000259" key="7">
    <source>
        <dbReference type="SMART" id="SM00775"/>
    </source>
</evidence>
<feature type="compositionally biased region" description="Basic and acidic residues" evidence="6">
    <location>
        <begin position="497"/>
        <end position="507"/>
    </location>
</feature>
<protein>
    <recommendedName>
        <fullName evidence="4">phosphatidate phosphatase</fullName>
        <ecNumber evidence="4">3.1.3.4</ecNumber>
    </recommendedName>
</protein>
<evidence type="ECO:0000256" key="4">
    <source>
        <dbReference type="ARBA" id="ARBA00012638"/>
    </source>
</evidence>
<feature type="region of interest" description="Disordered" evidence="6">
    <location>
        <begin position="337"/>
        <end position="358"/>
    </location>
</feature>
<comment type="catalytic activity">
    <reaction evidence="1">
        <text>a 1,2-diacyl-sn-glycero-3-phosphate + H2O = a 1,2-diacyl-sn-glycerol + phosphate</text>
        <dbReference type="Rhea" id="RHEA:27429"/>
        <dbReference type="ChEBI" id="CHEBI:15377"/>
        <dbReference type="ChEBI" id="CHEBI:17815"/>
        <dbReference type="ChEBI" id="CHEBI:43474"/>
        <dbReference type="ChEBI" id="CHEBI:58608"/>
        <dbReference type="EC" id="3.1.3.4"/>
    </reaction>
    <physiologicalReaction direction="left-to-right" evidence="1">
        <dbReference type="Rhea" id="RHEA:27430"/>
    </physiologicalReaction>
</comment>
<feature type="region of interest" description="Disordered" evidence="6">
    <location>
        <begin position="119"/>
        <end position="160"/>
    </location>
</feature>
<sequence length="813" mass="90031">MNVVSQLWSTVSNYYRTLNPATLSGAIDVIVVEQPDGTLKSSPFHARFGKTGILRPQENVVDLYVNDELIPDIQMKLGEAGEAFFLEDPDDLPPEMPLQDLQALELEVQKLERRISMSKLEKSSEDATGGASTLVAENDDATGTDEAEDDEASLKAERPAGSSATLVSYYSDCEGEERSGGTSSRRATLTGYKSDSEQDSHNSALIGGAAEQLMAQMDWEWGKLPHSATMDSVKSGDYFDCTDEISGAVDTSTTAALKLSCGETVSSEKLNQILEERIAASRGQDGDQQQVAQQQESQQSSQAQQQQQQKQQQSAERERLSSSGECYLADLDDSNRHLYLSGSPSSPESGYKSDQDMSSVEEDLNVGVQLSLCGGLDLPNSITTERFLKYLISYDEFMQNPDIIENRDLVVRIQGKNYNWRTAAPILLCRAVFNAQLPYKTVQNLKERHMRFRRKRNTMRSWFAWGRARPSEETDPNDEEAGGGDAVVAVEDIKEEAAEERQKDKGAEQQPKQRARTVRLSSNQLKKLNLRPGYNELRYSITTKYQGTTECTCGVYLWGHDDRIVISDIDGTITRSDVLGHILPMVGKDWTQPRITKLFSAIEKNDYRFLYLSARAIGQSAVTRRFLQRVRQEGVTLPDGPVLLSPLSLMRAFHQEVIARRPEAFKIACLRDVRSLFPAEAQPFWAGFGNRPSDALSYTEVSVNHARCFTVNPQGEVNRESGDCLPSSYQALAEVADLVFPPFQHRFADHGHFSHFSYWRAPLPVLPLLPAPEDVTEAAETAVKAAGPAKAAEGAATPVEATIIEVSEPAALV</sequence>
<dbReference type="PANTHER" id="PTHR12181:SF12">
    <property type="entry name" value="PHOSPHATIDATE PHOSPHATASE"/>
    <property type="match status" value="1"/>
</dbReference>
<dbReference type="SUPFAM" id="SSF56784">
    <property type="entry name" value="HAD-like"/>
    <property type="match status" value="1"/>
</dbReference>
<feature type="compositionally biased region" description="Acidic residues" evidence="6">
    <location>
        <begin position="137"/>
        <end position="151"/>
    </location>
</feature>
<evidence type="ECO:0000256" key="6">
    <source>
        <dbReference type="SAM" id="MobiDB-lite"/>
    </source>
</evidence>
<feature type="compositionally biased region" description="Polar residues" evidence="6">
    <location>
        <begin position="180"/>
        <end position="193"/>
    </location>
</feature>
<dbReference type="EC" id="3.1.3.4" evidence="4"/>
<reference evidence="8 9" key="1">
    <citation type="submission" date="2017-06" db="EMBL/GenBank/DDBJ databases">
        <title>A platform for efficient transgenesis in Macrostomum lignano, a flatworm model organism for stem cell research.</title>
        <authorList>
            <person name="Berezikov E."/>
        </authorList>
    </citation>
    <scope>NUCLEOTIDE SEQUENCE [LARGE SCALE GENOMIC DNA]</scope>
    <source>
        <strain evidence="8">DV1</strain>
        <tissue evidence="8">Whole organism</tissue>
    </source>
</reference>
<dbReference type="InterPro" id="IPR013209">
    <property type="entry name" value="LNS2"/>
</dbReference>
<dbReference type="EMBL" id="NIVC01001412">
    <property type="protein sequence ID" value="PAA68192.1"/>
    <property type="molecule type" value="Genomic_DNA"/>
</dbReference>
<keyword evidence="9" id="KW-1185">Reference proteome</keyword>
<proteinExistence type="inferred from homology"/>
<evidence type="ECO:0000313" key="8">
    <source>
        <dbReference type="EMBL" id="PAA68192.1"/>
    </source>
</evidence>
<dbReference type="GO" id="GO:0045944">
    <property type="term" value="P:positive regulation of transcription by RNA polymerase II"/>
    <property type="evidence" value="ECO:0007669"/>
    <property type="project" value="TreeGrafter"/>
</dbReference>
<dbReference type="GO" id="GO:0009062">
    <property type="term" value="P:fatty acid catabolic process"/>
    <property type="evidence" value="ECO:0007669"/>
    <property type="project" value="TreeGrafter"/>
</dbReference>
<dbReference type="Proteomes" id="UP000215902">
    <property type="component" value="Unassembled WGS sequence"/>
</dbReference>
<dbReference type="GO" id="GO:0003713">
    <property type="term" value="F:transcription coactivator activity"/>
    <property type="evidence" value="ECO:0007669"/>
    <property type="project" value="TreeGrafter"/>
</dbReference>
<feature type="region of interest" description="Disordered" evidence="6">
    <location>
        <begin position="172"/>
        <end position="201"/>
    </location>
</feature>
<evidence type="ECO:0000256" key="1">
    <source>
        <dbReference type="ARBA" id="ARBA00001180"/>
    </source>
</evidence>
<comment type="cofactor">
    <cofactor evidence="2">
        <name>Mg(2+)</name>
        <dbReference type="ChEBI" id="CHEBI:18420"/>
    </cofactor>
</comment>
<keyword evidence="5" id="KW-0378">Hydrolase</keyword>
<name>A0A267F587_9PLAT</name>
<feature type="compositionally biased region" description="Low complexity" evidence="6">
    <location>
        <begin position="288"/>
        <end position="314"/>
    </location>
</feature>
<feature type="region of interest" description="Disordered" evidence="6">
    <location>
        <begin position="497"/>
        <end position="521"/>
    </location>
</feature>
<evidence type="ECO:0000256" key="2">
    <source>
        <dbReference type="ARBA" id="ARBA00001946"/>
    </source>
</evidence>
<gene>
    <name evidence="8" type="ORF">BOX15_Mlig017637g1</name>
</gene>
<feature type="domain" description="LNS2/PITP" evidence="7">
    <location>
        <begin position="564"/>
        <end position="720"/>
    </location>
</feature>
<accession>A0A267F587</accession>
<comment type="similarity">
    <text evidence="3">Belongs to the lipin family.</text>
</comment>
<dbReference type="GO" id="GO:0019432">
    <property type="term" value="P:triglyceride biosynthetic process"/>
    <property type="evidence" value="ECO:0007669"/>
    <property type="project" value="TreeGrafter"/>
</dbReference>
<dbReference type="InterPro" id="IPR036412">
    <property type="entry name" value="HAD-like_sf"/>
</dbReference>
<dbReference type="InterPro" id="IPR031315">
    <property type="entry name" value="LNS2/PITP"/>
</dbReference>
<dbReference type="GO" id="GO:0005634">
    <property type="term" value="C:nucleus"/>
    <property type="evidence" value="ECO:0007669"/>
    <property type="project" value="TreeGrafter"/>
</dbReference>
<dbReference type="Pfam" id="PF16876">
    <property type="entry name" value="Lipin_mid"/>
    <property type="match status" value="1"/>
</dbReference>
<evidence type="ECO:0000313" key="9">
    <source>
        <dbReference type="Proteomes" id="UP000215902"/>
    </source>
</evidence>
<organism evidence="8 9">
    <name type="scientific">Macrostomum lignano</name>
    <dbReference type="NCBI Taxonomy" id="282301"/>
    <lineage>
        <taxon>Eukaryota</taxon>
        <taxon>Metazoa</taxon>
        <taxon>Spiralia</taxon>
        <taxon>Lophotrochozoa</taxon>
        <taxon>Platyhelminthes</taxon>
        <taxon>Rhabditophora</taxon>
        <taxon>Macrostomorpha</taxon>
        <taxon>Macrostomida</taxon>
        <taxon>Macrostomidae</taxon>
        <taxon>Macrostomum</taxon>
    </lineage>
</organism>
<dbReference type="PANTHER" id="PTHR12181">
    <property type="entry name" value="LIPIN"/>
    <property type="match status" value="1"/>
</dbReference>
<dbReference type="STRING" id="282301.A0A267F587"/>
<dbReference type="InterPro" id="IPR026058">
    <property type="entry name" value="LIPIN"/>
</dbReference>